<sequence>MAAVPNSFNGRAASGDNGGGAVGGTANRRKSGRGSGSSSTGNRRGNVFGTTYSSSNSSSVTSSSGSFGASMNAGNLLEMDENDNSFPWGLIHHNELAQMITAGLGKPNRVTLVSLPGQRYRTKNEAESE</sequence>
<dbReference type="Proteomes" id="UP000735302">
    <property type="component" value="Unassembled WGS sequence"/>
</dbReference>
<evidence type="ECO:0000313" key="2">
    <source>
        <dbReference type="EMBL" id="GFN75532.1"/>
    </source>
</evidence>
<feature type="region of interest" description="Disordered" evidence="1">
    <location>
        <begin position="1"/>
        <end position="72"/>
    </location>
</feature>
<name>A0AAV3XZX3_9GAST</name>
<dbReference type="EMBL" id="BLXT01000273">
    <property type="protein sequence ID" value="GFN75532.1"/>
    <property type="molecule type" value="Genomic_DNA"/>
</dbReference>
<organism evidence="2 3">
    <name type="scientific">Plakobranchus ocellatus</name>
    <dbReference type="NCBI Taxonomy" id="259542"/>
    <lineage>
        <taxon>Eukaryota</taxon>
        <taxon>Metazoa</taxon>
        <taxon>Spiralia</taxon>
        <taxon>Lophotrochozoa</taxon>
        <taxon>Mollusca</taxon>
        <taxon>Gastropoda</taxon>
        <taxon>Heterobranchia</taxon>
        <taxon>Euthyneura</taxon>
        <taxon>Panpulmonata</taxon>
        <taxon>Sacoglossa</taxon>
        <taxon>Placobranchoidea</taxon>
        <taxon>Plakobranchidae</taxon>
        <taxon>Plakobranchus</taxon>
    </lineage>
</organism>
<evidence type="ECO:0000313" key="3">
    <source>
        <dbReference type="Proteomes" id="UP000735302"/>
    </source>
</evidence>
<reference evidence="2 3" key="1">
    <citation type="journal article" date="2021" name="Elife">
        <title>Chloroplast acquisition without the gene transfer in kleptoplastic sea slugs, Plakobranchus ocellatus.</title>
        <authorList>
            <person name="Maeda T."/>
            <person name="Takahashi S."/>
            <person name="Yoshida T."/>
            <person name="Shimamura S."/>
            <person name="Takaki Y."/>
            <person name="Nagai Y."/>
            <person name="Toyoda A."/>
            <person name="Suzuki Y."/>
            <person name="Arimoto A."/>
            <person name="Ishii H."/>
            <person name="Satoh N."/>
            <person name="Nishiyama T."/>
            <person name="Hasebe M."/>
            <person name="Maruyama T."/>
            <person name="Minagawa J."/>
            <person name="Obokata J."/>
            <person name="Shigenobu S."/>
        </authorList>
    </citation>
    <scope>NUCLEOTIDE SEQUENCE [LARGE SCALE GENOMIC DNA]</scope>
</reference>
<gene>
    <name evidence="2" type="ORF">PoB_000203800</name>
</gene>
<protein>
    <submittedName>
        <fullName evidence="2">Uncharacterized protein</fullName>
    </submittedName>
</protein>
<comment type="caution">
    <text evidence="2">The sequence shown here is derived from an EMBL/GenBank/DDBJ whole genome shotgun (WGS) entry which is preliminary data.</text>
</comment>
<evidence type="ECO:0000256" key="1">
    <source>
        <dbReference type="SAM" id="MobiDB-lite"/>
    </source>
</evidence>
<proteinExistence type="predicted"/>
<feature type="compositionally biased region" description="Low complexity" evidence="1">
    <location>
        <begin position="36"/>
        <end position="70"/>
    </location>
</feature>
<keyword evidence="3" id="KW-1185">Reference proteome</keyword>
<accession>A0AAV3XZX3</accession>
<dbReference type="AlphaFoldDB" id="A0AAV3XZX3"/>